<dbReference type="SUPFAM" id="SSF55021">
    <property type="entry name" value="ACT-like"/>
    <property type="match status" value="1"/>
</dbReference>
<organism evidence="9 10">
    <name type="scientific">Helianthus annuus</name>
    <name type="common">Common sunflower</name>
    <dbReference type="NCBI Taxonomy" id="4232"/>
    <lineage>
        <taxon>Eukaryota</taxon>
        <taxon>Viridiplantae</taxon>
        <taxon>Streptophyta</taxon>
        <taxon>Embryophyta</taxon>
        <taxon>Tracheophyta</taxon>
        <taxon>Spermatophyta</taxon>
        <taxon>Magnoliopsida</taxon>
        <taxon>eudicotyledons</taxon>
        <taxon>Gunneridae</taxon>
        <taxon>Pentapetalae</taxon>
        <taxon>asterids</taxon>
        <taxon>campanulids</taxon>
        <taxon>Asterales</taxon>
        <taxon>Asteraceae</taxon>
        <taxon>Asteroideae</taxon>
        <taxon>Heliantheae alliance</taxon>
        <taxon>Heliantheae</taxon>
        <taxon>Helianthus</taxon>
    </lineage>
</organism>
<dbReference type="InParanoid" id="A0A251S210"/>
<evidence type="ECO:0000259" key="7">
    <source>
        <dbReference type="PROSITE" id="PS51671"/>
    </source>
</evidence>
<dbReference type="GO" id="GO:0003677">
    <property type="term" value="F:DNA binding"/>
    <property type="evidence" value="ECO:0007669"/>
    <property type="project" value="UniProtKB-KW"/>
</dbReference>
<keyword evidence="3" id="KW-0238">DNA-binding</keyword>
<dbReference type="InterPro" id="IPR045847">
    <property type="entry name" value="AIG1-like"/>
</dbReference>
<sequence length="249" mass="27649">MDFYNWNHEFSGLGSMWDDGSLMDLGGFSGDCGNDDGLLMKSSQSLVLDDEKGELVKAQSKVGGKRSGLLSDEKALAALKSHSEAERRRRERINAHLDTLRGLVPCTDKMDKATLLAEVIRQVKQLQINATQASSGLLMPKDVDEVKIEKSDNAAVNGGLTFHASVSCKHRPELLTDIKRALVELKVNIERAELSTLGDHMKIIFDFTADENLLRSVREALTSVIEKGSISLDYSPRTMLPNKRRRYCL</sequence>
<dbReference type="PROSITE" id="PS50888">
    <property type="entry name" value="BHLH"/>
    <property type="match status" value="1"/>
</dbReference>
<feature type="domain" description="ACT" evidence="7">
    <location>
        <begin position="163"/>
        <end position="237"/>
    </location>
</feature>
<evidence type="ECO:0000256" key="3">
    <source>
        <dbReference type="ARBA" id="ARBA00023125"/>
    </source>
</evidence>
<dbReference type="PANTHER" id="PTHR45844:SF9">
    <property type="entry name" value="OS09G0463900 PROTEIN"/>
    <property type="match status" value="1"/>
</dbReference>
<dbReference type="CDD" id="cd04873">
    <property type="entry name" value="ACT_UUR-ACR-like"/>
    <property type="match status" value="1"/>
</dbReference>
<evidence type="ECO:0000313" key="10">
    <source>
        <dbReference type="Proteomes" id="UP000215914"/>
    </source>
</evidence>
<feature type="domain" description="BHLH" evidence="6">
    <location>
        <begin position="77"/>
        <end position="126"/>
    </location>
</feature>
<dbReference type="EMBL" id="CM007905">
    <property type="protein sequence ID" value="OTF92166.1"/>
    <property type="molecule type" value="Genomic_DNA"/>
</dbReference>
<dbReference type="InterPro" id="IPR045865">
    <property type="entry name" value="ACT-like_dom_sf"/>
</dbReference>
<accession>A0A251S210</accession>
<dbReference type="GO" id="GO:0046983">
    <property type="term" value="F:protein dimerization activity"/>
    <property type="evidence" value="ECO:0007669"/>
    <property type="project" value="InterPro"/>
</dbReference>
<dbReference type="OMA" id="SCNHGSC"/>
<dbReference type="OrthoDB" id="71302at2759"/>
<dbReference type="Proteomes" id="UP000215914">
    <property type="component" value="Chromosome 16"/>
</dbReference>
<dbReference type="Gene3D" id="4.10.280.10">
    <property type="entry name" value="Helix-loop-helix DNA-binding domain"/>
    <property type="match status" value="1"/>
</dbReference>
<dbReference type="InterPro" id="IPR036638">
    <property type="entry name" value="HLH_DNA-bd_sf"/>
</dbReference>
<keyword evidence="5" id="KW-0539">Nucleus</keyword>
<dbReference type="PANTHER" id="PTHR45844">
    <property type="entry name" value="TRANSCRIPTION FACTOR BHLH30"/>
    <property type="match status" value="1"/>
</dbReference>
<comment type="subcellular location">
    <subcellularLocation>
        <location evidence="1">Nucleus</location>
    </subcellularLocation>
</comment>
<name>A0A251S210_HELAN</name>
<dbReference type="SUPFAM" id="SSF47459">
    <property type="entry name" value="HLH, helix-loop-helix DNA-binding domain"/>
    <property type="match status" value="1"/>
</dbReference>
<dbReference type="SMR" id="A0A251S210"/>
<dbReference type="PROSITE" id="PS51671">
    <property type="entry name" value="ACT"/>
    <property type="match status" value="1"/>
</dbReference>
<protein>
    <submittedName>
        <fullName evidence="9">Putative ACT domain, Myc-type, basic helix-loop-helix (BHLH) domain protein</fullName>
    </submittedName>
    <submittedName>
        <fullName evidence="8">Transcription factor bHLH family</fullName>
    </submittedName>
</protein>
<dbReference type="InterPro" id="IPR002912">
    <property type="entry name" value="ACT_dom"/>
</dbReference>
<dbReference type="AlphaFoldDB" id="A0A251S210"/>
<evidence type="ECO:0000256" key="2">
    <source>
        <dbReference type="ARBA" id="ARBA00023015"/>
    </source>
</evidence>
<evidence type="ECO:0000313" key="8">
    <source>
        <dbReference type="EMBL" id="KAF5760828.1"/>
    </source>
</evidence>
<keyword evidence="10" id="KW-1185">Reference proteome</keyword>
<reference evidence="8 10" key="1">
    <citation type="journal article" date="2017" name="Nature">
        <title>The sunflower genome provides insights into oil metabolism, flowering and Asterid evolution.</title>
        <authorList>
            <person name="Badouin H."/>
            <person name="Gouzy J."/>
            <person name="Grassa C.J."/>
            <person name="Murat F."/>
            <person name="Staton S.E."/>
            <person name="Cottret L."/>
            <person name="Lelandais-Briere C."/>
            <person name="Owens G.L."/>
            <person name="Carrere S."/>
            <person name="Mayjonade B."/>
            <person name="Legrand L."/>
            <person name="Gill N."/>
            <person name="Kane N.C."/>
            <person name="Bowers J.E."/>
            <person name="Hubner S."/>
            <person name="Bellec A."/>
            <person name="Berard A."/>
            <person name="Berges H."/>
            <person name="Blanchet N."/>
            <person name="Boniface M.C."/>
            <person name="Brunel D."/>
            <person name="Catrice O."/>
            <person name="Chaidir N."/>
            <person name="Claudel C."/>
            <person name="Donnadieu C."/>
            <person name="Faraut T."/>
            <person name="Fievet G."/>
            <person name="Helmstetter N."/>
            <person name="King M."/>
            <person name="Knapp S.J."/>
            <person name="Lai Z."/>
            <person name="Le Paslier M.C."/>
            <person name="Lippi Y."/>
            <person name="Lorenzon L."/>
            <person name="Mandel J.R."/>
            <person name="Marage G."/>
            <person name="Marchand G."/>
            <person name="Marquand E."/>
            <person name="Bret-Mestries E."/>
            <person name="Morien E."/>
            <person name="Nambeesan S."/>
            <person name="Nguyen T."/>
            <person name="Pegot-Espagnet P."/>
            <person name="Pouilly N."/>
            <person name="Raftis F."/>
            <person name="Sallet E."/>
            <person name="Schiex T."/>
            <person name="Thomas J."/>
            <person name="Vandecasteele C."/>
            <person name="Vares D."/>
            <person name="Vear F."/>
            <person name="Vautrin S."/>
            <person name="Crespi M."/>
            <person name="Mangin B."/>
            <person name="Burke J.M."/>
            <person name="Salse J."/>
            <person name="Munos S."/>
            <person name="Vincourt P."/>
            <person name="Rieseberg L.H."/>
            <person name="Langlade N.B."/>
        </authorList>
    </citation>
    <scope>NUCLEOTIDE SEQUENCE [LARGE SCALE GENOMIC DNA]</scope>
    <source>
        <strain evidence="10">cv. SF193</strain>
        <tissue evidence="8">Leaves</tissue>
    </source>
</reference>
<dbReference type="SMART" id="SM00353">
    <property type="entry name" value="HLH"/>
    <property type="match status" value="1"/>
</dbReference>
<dbReference type="Pfam" id="PF00010">
    <property type="entry name" value="HLH"/>
    <property type="match status" value="1"/>
</dbReference>
<proteinExistence type="predicted"/>
<dbReference type="GO" id="GO:0005634">
    <property type="term" value="C:nucleus"/>
    <property type="evidence" value="ECO:0007669"/>
    <property type="project" value="UniProtKB-SubCell"/>
</dbReference>
<keyword evidence="4" id="KW-0804">Transcription</keyword>
<dbReference type="GO" id="GO:0003700">
    <property type="term" value="F:DNA-binding transcription factor activity"/>
    <property type="evidence" value="ECO:0007669"/>
    <property type="project" value="InterPro"/>
</dbReference>
<evidence type="ECO:0000259" key="6">
    <source>
        <dbReference type="PROSITE" id="PS50888"/>
    </source>
</evidence>
<keyword evidence="2" id="KW-0805">Transcription regulation</keyword>
<reference evidence="8" key="3">
    <citation type="submission" date="2020-06" db="EMBL/GenBank/DDBJ databases">
        <title>Helianthus annuus Genome sequencing and assembly Release 2.</title>
        <authorList>
            <person name="Gouzy J."/>
            <person name="Langlade N."/>
            <person name="Munos S."/>
        </authorList>
    </citation>
    <scope>NUCLEOTIDE SEQUENCE</scope>
    <source>
        <tissue evidence="8">Leaves</tissue>
    </source>
</reference>
<reference evidence="9" key="2">
    <citation type="submission" date="2017-02" db="EMBL/GenBank/DDBJ databases">
        <title>Sunflower complete genome.</title>
        <authorList>
            <person name="Langlade N."/>
            <person name="Munos S."/>
        </authorList>
    </citation>
    <scope>NUCLEOTIDE SEQUENCE [LARGE SCALE GENOMIC DNA]</scope>
    <source>
        <tissue evidence="9">Leaves</tissue>
    </source>
</reference>
<evidence type="ECO:0000313" key="9">
    <source>
        <dbReference type="EMBL" id="OTF92166.1"/>
    </source>
</evidence>
<dbReference type="EMBL" id="MNCJ02000331">
    <property type="protein sequence ID" value="KAF5760828.1"/>
    <property type="molecule type" value="Genomic_DNA"/>
</dbReference>
<dbReference type="Gene3D" id="3.30.70.260">
    <property type="match status" value="1"/>
</dbReference>
<evidence type="ECO:0000256" key="5">
    <source>
        <dbReference type="ARBA" id="ARBA00023242"/>
    </source>
</evidence>
<evidence type="ECO:0000256" key="1">
    <source>
        <dbReference type="ARBA" id="ARBA00004123"/>
    </source>
</evidence>
<dbReference type="Gramene" id="mRNA:HanXRQr2_Chr16g0757971">
    <property type="protein sequence ID" value="mRNA:HanXRQr2_Chr16g0757971"/>
    <property type="gene ID" value="HanXRQr2_Chr16g0757971"/>
</dbReference>
<gene>
    <name evidence="9" type="ORF">HannXRQ_Chr16g0518881</name>
    <name evidence="8" type="ORF">HanXRQr2_Chr16g0757971</name>
</gene>
<dbReference type="InterPro" id="IPR011598">
    <property type="entry name" value="bHLH_dom"/>
</dbReference>
<dbReference type="STRING" id="4232.A0A251S210"/>
<evidence type="ECO:0000256" key="4">
    <source>
        <dbReference type="ARBA" id="ARBA00023163"/>
    </source>
</evidence>